<evidence type="ECO:0000256" key="6">
    <source>
        <dbReference type="PIRSR" id="PIRSR000410-1"/>
    </source>
</evidence>
<feature type="binding site" evidence="6">
    <location>
        <begin position="220"/>
        <end position="221"/>
    </location>
    <ligand>
        <name>S-adenosyl-L-methionine</name>
        <dbReference type="ChEBI" id="CHEBI:59789"/>
    </ligand>
</feature>
<dbReference type="OrthoDB" id="9816309at2"/>
<dbReference type="PROSITE" id="PS50123">
    <property type="entry name" value="CHER"/>
    <property type="match status" value="1"/>
</dbReference>
<evidence type="ECO:0000259" key="7">
    <source>
        <dbReference type="PROSITE" id="PS50123"/>
    </source>
</evidence>
<feature type="binding site" evidence="6">
    <location>
        <position position="124"/>
    </location>
    <ligand>
        <name>S-adenosyl-L-methionine</name>
        <dbReference type="ChEBI" id="CHEBI:59789"/>
    </ligand>
</feature>
<reference evidence="8 9" key="1">
    <citation type="journal article" date="2010" name="J. Bacteriol.">
        <title>Genome sequences of Oceanicola granulosus HTCC2516(T) and Oceanicola batsensis HTCC2597(TDelta).</title>
        <authorList>
            <person name="Thrash J.C."/>
            <person name="Cho J.C."/>
            <person name="Vergin K.L."/>
            <person name="Giovannoni S.J."/>
        </authorList>
    </citation>
    <scope>NUCLEOTIDE SEQUENCE [LARGE SCALE GENOMIC DNA]</scope>
    <source>
        <strain evidence="9">ATCC BAA-861 / DSM 15982 / KCTC 12143 / HTCC2516</strain>
    </source>
</reference>
<feature type="binding site" evidence="6">
    <location>
        <position position="80"/>
    </location>
    <ligand>
        <name>S-adenosyl-L-methionine</name>
        <dbReference type="ChEBI" id="CHEBI:59789"/>
    </ligand>
</feature>
<dbReference type="SUPFAM" id="SSF47757">
    <property type="entry name" value="Chemotaxis receptor methyltransferase CheR, N-terminal domain"/>
    <property type="match status" value="1"/>
</dbReference>
<dbReference type="InterPro" id="IPR022642">
    <property type="entry name" value="CheR_C"/>
</dbReference>
<name>Q2CIS2_OCEGH</name>
<evidence type="ECO:0000256" key="1">
    <source>
        <dbReference type="ARBA" id="ARBA00001541"/>
    </source>
</evidence>
<dbReference type="EMBL" id="AAOT01000003">
    <property type="protein sequence ID" value="EAR52517.1"/>
    <property type="molecule type" value="Genomic_DNA"/>
</dbReference>
<dbReference type="PIRSF" id="PIRSF000410">
    <property type="entry name" value="CheR"/>
    <property type="match status" value="1"/>
</dbReference>
<dbReference type="Gene3D" id="1.10.155.10">
    <property type="entry name" value="Chemotaxis receptor methyltransferase CheR, N-terminal domain"/>
    <property type="match status" value="1"/>
</dbReference>
<evidence type="ECO:0000256" key="2">
    <source>
        <dbReference type="ARBA" id="ARBA00022603"/>
    </source>
</evidence>
<dbReference type="GO" id="GO:0008983">
    <property type="term" value="F:protein-glutamate O-methyltransferase activity"/>
    <property type="evidence" value="ECO:0007669"/>
    <property type="project" value="UniProtKB-EC"/>
</dbReference>
<dbReference type="AlphaFoldDB" id="Q2CIS2"/>
<dbReference type="SMART" id="SM00138">
    <property type="entry name" value="MeTrc"/>
    <property type="match status" value="1"/>
</dbReference>
<dbReference type="InterPro" id="IPR050903">
    <property type="entry name" value="Bact_Chemotaxis_MeTrfase"/>
</dbReference>
<sequence>MSLLTPAHHLSDRQFDAIAALVRRQFGLDLSDRKRALVHARLSRRLRALRLPGFGAYLELLQGPHGADEQAELVSALTTNVTRFFRERHHFDLFREQVLPAALARARAGGRARVWSAGCATGQEAYSLAFTLLAACPEAERYDIRILATDIDQRALDRAEAGIYASHEFAAVPDTISSTTALTDGTGRIAPSARALVRFRPLNLVAPWPLCRPFEAIFCRNVAIYFDRPAQQALWQRFAALTSPGGWLFIGHSERLSGPAAAAYARAGATAYRRTTGEAAS</sequence>
<dbReference type="Proteomes" id="UP000003635">
    <property type="component" value="Unassembled WGS sequence"/>
</dbReference>
<feature type="binding site" evidence="6">
    <location>
        <position position="86"/>
    </location>
    <ligand>
        <name>S-adenosyl-L-methionine</name>
        <dbReference type="ChEBI" id="CHEBI:59789"/>
    </ligand>
</feature>
<dbReference type="InterPro" id="IPR029063">
    <property type="entry name" value="SAM-dependent_MTases_sf"/>
</dbReference>
<dbReference type="HOGENOM" id="CLU_025854_0_0_5"/>
<dbReference type="Pfam" id="PF01739">
    <property type="entry name" value="CheR"/>
    <property type="match status" value="1"/>
</dbReference>
<comment type="caution">
    <text evidence="8">The sequence shown here is derived from an EMBL/GenBank/DDBJ whole genome shotgun (WGS) entry which is preliminary data.</text>
</comment>
<dbReference type="Gene3D" id="3.40.50.150">
    <property type="entry name" value="Vaccinia Virus protein VP39"/>
    <property type="match status" value="1"/>
</dbReference>
<dbReference type="eggNOG" id="COG1352">
    <property type="taxonomic scope" value="Bacteria"/>
</dbReference>
<keyword evidence="4 5" id="KW-0949">S-adenosyl-L-methionine</keyword>
<evidence type="ECO:0000256" key="5">
    <source>
        <dbReference type="PIRNR" id="PIRNR000410"/>
    </source>
</evidence>
<evidence type="ECO:0000256" key="4">
    <source>
        <dbReference type="ARBA" id="ARBA00022691"/>
    </source>
</evidence>
<dbReference type="PRINTS" id="PR00996">
    <property type="entry name" value="CHERMTFRASE"/>
</dbReference>
<comment type="catalytic activity">
    <reaction evidence="1 5">
        <text>L-glutamyl-[protein] + S-adenosyl-L-methionine = [protein]-L-glutamate 5-O-methyl ester + S-adenosyl-L-homocysteine</text>
        <dbReference type="Rhea" id="RHEA:24452"/>
        <dbReference type="Rhea" id="RHEA-COMP:10208"/>
        <dbReference type="Rhea" id="RHEA-COMP:10311"/>
        <dbReference type="ChEBI" id="CHEBI:29973"/>
        <dbReference type="ChEBI" id="CHEBI:57856"/>
        <dbReference type="ChEBI" id="CHEBI:59789"/>
        <dbReference type="ChEBI" id="CHEBI:82795"/>
        <dbReference type="EC" id="2.1.1.80"/>
    </reaction>
</comment>
<dbReference type="RefSeq" id="WP_007254607.1">
    <property type="nucleotide sequence ID" value="NZ_CH724107.1"/>
</dbReference>
<accession>Q2CIS2</accession>
<dbReference type="InterPro" id="IPR026024">
    <property type="entry name" value="Chemotaxis_MeTrfase_CheR"/>
</dbReference>
<dbReference type="PANTHER" id="PTHR24422">
    <property type="entry name" value="CHEMOTAXIS PROTEIN METHYLTRANSFERASE"/>
    <property type="match status" value="1"/>
</dbReference>
<keyword evidence="9" id="KW-1185">Reference proteome</keyword>
<comment type="function">
    <text evidence="5">Methylation of the membrane-bound methyl-accepting chemotaxis proteins (MCP) to form gamma-glutamyl methyl ester residues in MCP.</text>
</comment>
<keyword evidence="3 5" id="KW-0808">Transferase</keyword>
<dbReference type="GO" id="GO:0032259">
    <property type="term" value="P:methylation"/>
    <property type="evidence" value="ECO:0007669"/>
    <property type="project" value="UniProtKB-KW"/>
</dbReference>
<proteinExistence type="predicted"/>
<evidence type="ECO:0000313" key="9">
    <source>
        <dbReference type="Proteomes" id="UP000003635"/>
    </source>
</evidence>
<keyword evidence="2 5" id="KW-0489">Methyltransferase</keyword>
<feature type="binding site" evidence="6">
    <location>
        <begin position="203"/>
        <end position="204"/>
    </location>
    <ligand>
        <name>S-adenosyl-L-methionine</name>
        <dbReference type="ChEBI" id="CHEBI:59789"/>
    </ligand>
</feature>
<organism evidence="8 9">
    <name type="scientific">Oceanicola granulosus (strain ATCC BAA-861 / DSM 15982 / KCTC 12143 / HTCC2516)</name>
    <dbReference type="NCBI Taxonomy" id="314256"/>
    <lineage>
        <taxon>Bacteria</taxon>
        <taxon>Pseudomonadati</taxon>
        <taxon>Pseudomonadota</taxon>
        <taxon>Alphaproteobacteria</taxon>
        <taxon>Rhodobacterales</taxon>
        <taxon>Roseobacteraceae</taxon>
        <taxon>Oceanicola</taxon>
    </lineage>
</organism>
<dbReference type="InterPro" id="IPR022641">
    <property type="entry name" value="CheR_N"/>
</dbReference>
<dbReference type="InterPro" id="IPR000780">
    <property type="entry name" value="CheR_MeTrfase"/>
</dbReference>
<gene>
    <name evidence="8" type="ORF">OG2516_05398</name>
</gene>
<dbReference type="STRING" id="314256.OG2516_05398"/>
<dbReference type="Pfam" id="PF03705">
    <property type="entry name" value="CheR_N"/>
    <property type="match status" value="1"/>
</dbReference>
<dbReference type="SUPFAM" id="SSF53335">
    <property type="entry name" value="S-adenosyl-L-methionine-dependent methyltransferases"/>
    <property type="match status" value="1"/>
</dbReference>
<protein>
    <recommendedName>
        <fullName evidence="5">Chemotaxis protein methyltransferase</fullName>
        <ecNumber evidence="5">2.1.1.80</ecNumber>
    </recommendedName>
</protein>
<evidence type="ECO:0000313" key="8">
    <source>
        <dbReference type="EMBL" id="EAR52517.1"/>
    </source>
</evidence>
<dbReference type="InterPro" id="IPR036804">
    <property type="entry name" value="CheR_N_sf"/>
</dbReference>
<dbReference type="PANTHER" id="PTHR24422:SF19">
    <property type="entry name" value="CHEMOTAXIS PROTEIN METHYLTRANSFERASE"/>
    <property type="match status" value="1"/>
</dbReference>
<dbReference type="EC" id="2.1.1.80" evidence="5"/>
<evidence type="ECO:0000256" key="3">
    <source>
        <dbReference type="ARBA" id="ARBA00022679"/>
    </source>
</evidence>
<feature type="binding site" evidence="6">
    <location>
        <position position="150"/>
    </location>
    <ligand>
        <name>S-adenosyl-L-methionine</name>
        <dbReference type="ChEBI" id="CHEBI:59789"/>
    </ligand>
</feature>
<feature type="binding site" evidence="6">
    <location>
        <position position="82"/>
    </location>
    <ligand>
        <name>S-adenosyl-L-methionine</name>
        <dbReference type="ChEBI" id="CHEBI:59789"/>
    </ligand>
</feature>
<feature type="domain" description="CheR-type methyltransferase" evidence="7">
    <location>
        <begin position="3"/>
        <end position="277"/>
    </location>
</feature>